<evidence type="ECO:0008006" key="4">
    <source>
        <dbReference type="Google" id="ProtNLM"/>
    </source>
</evidence>
<evidence type="ECO:0000313" key="2">
    <source>
        <dbReference type="EMBL" id="MCF1716007.1"/>
    </source>
</evidence>
<keyword evidence="1" id="KW-1133">Transmembrane helix</keyword>
<name>A0ABS9BJW5_9BACT</name>
<accession>A0ABS9BJW5</accession>
<sequence length="329" mass="37731">MIGVFRQKNPGNALILLIYAFVLKFPVFLHATAPLKQEDDNYLYKLLLNTLAPFFGEQGFFYPLLAFLLLYLQASLLNRIANTIKLLPKPNYLFGMAFLLVSSLLSEWNQFSSTLLVNFALIWIWYGMVRWYNNPRAMGAIFNTTLLAGILPLLYTPSIGFVVMVILGIFITRPLRIGEFVVALIGYMAPFYFLLVIMYLTDNWHPEELIPSIQFHLPKLPESLWTTGGILLLVIPFLVGAFFVQDNLNKMLIQVRKNWSLLLLILLVGLIVILVNPGDNYQHWMLSVIPIACFHAAAYFYPDKKLFPLILHWLLFAFVMAINFITFAP</sequence>
<comment type="caution">
    <text evidence="2">The sequence shown here is derived from an EMBL/GenBank/DDBJ whole genome shotgun (WGS) entry which is preliminary data.</text>
</comment>
<dbReference type="Proteomes" id="UP001200145">
    <property type="component" value="Unassembled WGS sequence"/>
</dbReference>
<feature type="transmembrane region" description="Helical" evidence="1">
    <location>
        <begin position="93"/>
        <end position="126"/>
    </location>
</feature>
<dbReference type="EMBL" id="JAKEVY010000004">
    <property type="protein sequence ID" value="MCF1716007.1"/>
    <property type="molecule type" value="Genomic_DNA"/>
</dbReference>
<reference evidence="2 3" key="1">
    <citation type="submission" date="2022-01" db="EMBL/GenBank/DDBJ databases">
        <title>Flavihumibacter sp. nov., isolated from sediment of a river.</title>
        <authorList>
            <person name="Liu H."/>
        </authorList>
    </citation>
    <scope>NUCLEOTIDE SEQUENCE [LARGE SCALE GENOMIC DNA]</scope>
    <source>
        <strain evidence="2 3">RY-1</strain>
    </source>
</reference>
<keyword evidence="1" id="KW-0812">Transmembrane</keyword>
<feature type="transmembrane region" description="Helical" evidence="1">
    <location>
        <begin position="180"/>
        <end position="200"/>
    </location>
</feature>
<evidence type="ECO:0000256" key="1">
    <source>
        <dbReference type="SAM" id="Phobius"/>
    </source>
</evidence>
<evidence type="ECO:0000313" key="3">
    <source>
        <dbReference type="Proteomes" id="UP001200145"/>
    </source>
</evidence>
<gene>
    <name evidence="2" type="ORF">L0U88_15310</name>
</gene>
<organism evidence="2 3">
    <name type="scientific">Flavihumibacter fluminis</name>
    <dbReference type="NCBI Taxonomy" id="2909236"/>
    <lineage>
        <taxon>Bacteria</taxon>
        <taxon>Pseudomonadati</taxon>
        <taxon>Bacteroidota</taxon>
        <taxon>Chitinophagia</taxon>
        <taxon>Chitinophagales</taxon>
        <taxon>Chitinophagaceae</taxon>
        <taxon>Flavihumibacter</taxon>
    </lineage>
</organism>
<keyword evidence="3" id="KW-1185">Reference proteome</keyword>
<feature type="transmembrane region" description="Helical" evidence="1">
    <location>
        <begin position="281"/>
        <end position="302"/>
    </location>
</feature>
<feature type="transmembrane region" description="Helical" evidence="1">
    <location>
        <begin position="224"/>
        <end position="244"/>
    </location>
</feature>
<keyword evidence="1" id="KW-0472">Membrane</keyword>
<feature type="transmembrane region" description="Helical" evidence="1">
    <location>
        <begin position="12"/>
        <end position="31"/>
    </location>
</feature>
<feature type="transmembrane region" description="Helical" evidence="1">
    <location>
        <begin position="256"/>
        <end position="275"/>
    </location>
</feature>
<feature type="transmembrane region" description="Helical" evidence="1">
    <location>
        <begin position="146"/>
        <end position="171"/>
    </location>
</feature>
<proteinExistence type="predicted"/>
<feature type="transmembrane region" description="Helical" evidence="1">
    <location>
        <begin position="309"/>
        <end position="328"/>
    </location>
</feature>
<dbReference type="RefSeq" id="WP_234866959.1">
    <property type="nucleotide sequence ID" value="NZ_JAKEVY010000004.1"/>
</dbReference>
<feature type="transmembrane region" description="Helical" evidence="1">
    <location>
        <begin position="51"/>
        <end position="72"/>
    </location>
</feature>
<protein>
    <recommendedName>
        <fullName evidence="4">Beta-carotene 15,15'-monooxygenase</fullName>
    </recommendedName>
</protein>